<dbReference type="Proteomes" id="UP000783037">
    <property type="component" value="Unassembled WGS sequence"/>
</dbReference>
<reference evidence="3" key="1">
    <citation type="submission" date="2019-04" db="EMBL/GenBank/DDBJ databases">
        <title>Evolution of Biomass-Degrading Anaerobic Consortia Revealed by Metagenomics.</title>
        <authorList>
            <person name="Peng X."/>
        </authorList>
    </citation>
    <scope>NUCLEOTIDE SEQUENCE</scope>
    <source>
        <strain evidence="3">SIG18</strain>
    </source>
</reference>
<dbReference type="PANTHER" id="PTHR33490:SF3">
    <property type="entry name" value="CONSERVED INTEGRAL MEMBRANE PROTEIN"/>
    <property type="match status" value="1"/>
</dbReference>
<name>A0A8T3V5Y1_9EURY</name>
<dbReference type="InterPro" id="IPR002931">
    <property type="entry name" value="Transglutaminase-like"/>
</dbReference>
<proteinExistence type="predicted"/>
<evidence type="ECO:0000256" key="1">
    <source>
        <dbReference type="SAM" id="MobiDB-lite"/>
    </source>
</evidence>
<dbReference type="Gene3D" id="3.10.620.30">
    <property type="match status" value="1"/>
</dbReference>
<dbReference type="AlphaFoldDB" id="A0A8T3V5Y1"/>
<evidence type="ECO:0000259" key="2">
    <source>
        <dbReference type="SMART" id="SM00460"/>
    </source>
</evidence>
<dbReference type="InterPro" id="IPR013783">
    <property type="entry name" value="Ig-like_fold"/>
</dbReference>
<evidence type="ECO:0000313" key="4">
    <source>
        <dbReference type="Proteomes" id="UP000783037"/>
    </source>
</evidence>
<feature type="region of interest" description="Disordered" evidence="1">
    <location>
        <begin position="14"/>
        <end position="67"/>
    </location>
</feature>
<dbReference type="SUPFAM" id="SSF54001">
    <property type="entry name" value="Cysteine proteinases"/>
    <property type="match status" value="1"/>
</dbReference>
<comment type="caution">
    <text evidence="3">The sequence shown here is derived from an EMBL/GenBank/DDBJ whole genome shotgun (WGS) entry which is preliminary data.</text>
</comment>
<accession>A0A8T3V5Y1</accession>
<organism evidence="3 4">
    <name type="scientific">Methanobrevibacter thaueri</name>
    <dbReference type="NCBI Taxonomy" id="190975"/>
    <lineage>
        <taxon>Archaea</taxon>
        <taxon>Methanobacteriati</taxon>
        <taxon>Methanobacteriota</taxon>
        <taxon>Methanomada group</taxon>
        <taxon>Methanobacteria</taxon>
        <taxon>Methanobacteriales</taxon>
        <taxon>Methanobacteriaceae</taxon>
        <taxon>Methanobrevibacter</taxon>
    </lineage>
</organism>
<dbReference type="InterPro" id="IPR038765">
    <property type="entry name" value="Papain-like_cys_pep_sf"/>
</dbReference>
<gene>
    <name evidence="3" type="ORF">E7Z79_06075</name>
</gene>
<dbReference type="SMART" id="SM00460">
    <property type="entry name" value="TGc"/>
    <property type="match status" value="1"/>
</dbReference>
<feature type="domain" description="Transglutaminase-like" evidence="2">
    <location>
        <begin position="681"/>
        <end position="742"/>
    </location>
</feature>
<protein>
    <recommendedName>
        <fullName evidence="2">Transglutaminase-like domain-containing protein</fullName>
    </recommendedName>
</protein>
<evidence type="ECO:0000313" key="3">
    <source>
        <dbReference type="EMBL" id="MBE6501993.1"/>
    </source>
</evidence>
<feature type="compositionally biased region" description="Basic and acidic residues" evidence="1">
    <location>
        <begin position="49"/>
        <end position="58"/>
    </location>
</feature>
<dbReference type="Gene3D" id="2.60.40.10">
    <property type="entry name" value="Immunoglobulins"/>
    <property type="match status" value="1"/>
</dbReference>
<dbReference type="EMBL" id="SUTK01000024">
    <property type="protein sequence ID" value="MBE6501993.1"/>
    <property type="molecule type" value="Genomic_DNA"/>
</dbReference>
<dbReference type="Pfam" id="PF01841">
    <property type="entry name" value="Transglut_core"/>
    <property type="match status" value="1"/>
</dbReference>
<sequence>MSISAVQASDVNITDSNTIGSSDDAIQIGSESPASDVESDNSNTLSTDNEEKVLEDNSKNQTELTEPTNTVYYKGSYDVTLKDSNTNGSLANKVVNFVINKVNYTAKTDDNGIASLNLTLNPGKYSAIAYFAGDDAFEASNNLTSTIEVLPTIKASDITKYYKGSTQYSATFYDSDGKVLANRDVTITVNGKAYTRKTNSNGVASLPIDLNPGTYKVISTNPVNGYKLTTTFKILPTIDAKGFKKALGDNLNKFTAKFYKSNGKALANKYVKLELDGKTYKVKTDSKGKAKISIKNLKKGKHTIVCYNTDGYKKTVKIKIYSKVSTKFITSDYTFLTGDSPKYIKATLKDDFDHVPSSGKVVKINFNGKTYTKKTNGKGEFSLKLPSVKKGLYTVKYTFDGKDAYKASKASYLVTVLSTKNSKLTVKSTTTFGYGAGTQLKVQATAGGVALVKRALTFNIDGKSYTKTTDNNGFASIPINLDIGNYTVKYSINKESKLNAKSVTLPIVVKERNATKITWKGETSFSDSPQTIKVLLTDTNGKAISGLTVKATINSKTYSATTDSKGYATIKAYVPVGKYNVNVKFSGSNDYLASSTSNTISVTVSNYIKGVIEKNTIKDLTAYLKSSTNCQVGNSKIKSLVNSLTKDLTSDYAKAEAIFDYVRDSISYSFYYDTHYGAVGTLNAGRGNCVDQAHLLVAMYRTAGLAARYVHGSCTFSSGSTYGHVWAQVLIGDTWVCADPTSTRNSFGKIVNWNTHSYSLHSRYASLPF</sequence>
<dbReference type="PANTHER" id="PTHR33490">
    <property type="entry name" value="BLR5614 PROTEIN-RELATED"/>
    <property type="match status" value="1"/>
</dbReference>